<reference evidence="2" key="1">
    <citation type="submission" date="2006-05" db="EMBL/GenBank/DDBJ databases">
        <title>Complete sequence of chromosome 2 of Burkholderia cenocepacia AU 1054.</title>
        <authorList>
            <consortium name="US DOE Joint Genome Institute"/>
            <person name="Copeland A."/>
            <person name="Lucas S."/>
            <person name="Lapidus A."/>
            <person name="Barry K."/>
            <person name="Detter J.C."/>
            <person name="Glavina del Rio T."/>
            <person name="Hammon N."/>
            <person name="Israni S."/>
            <person name="Dalin E."/>
            <person name="Tice H."/>
            <person name="Pitluck S."/>
            <person name="Chain P."/>
            <person name="Malfatti S."/>
            <person name="Shin M."/>
            <person name="Vergez L."/>
            <person name="Schmutz J."/>
            <person name="Larimer F."/>
            <person name="Land M."/>
            <person name="Hauser L."/>
            <person name="Kyrpides N."/>
            <person name="Lykidis A."/>
            <person name="LiPuma J.J."/>
            <person name="Konstantinidis K."/>
            <person name="Tiedje J.M."/>
            <person name="Richardson P."/>
        </authorList>
    </citation>
    <scope>NUCLEOTIDE SEQUENCE [LARGE SCALE GENOMIC DNA]</scope>
    <source>
        <strain evidence="2">AU 1054</strain>
    </source>
</reference>
<sequence precursor="true">MRRDPPSAPAAASGAPDDLRRDMFMRLIIAALLGVAALVPSLAPAQTPFPDPADAAASVPDVTVTSAFDGYRPYRDDAGPGWKQLNRDVMERPAKGRTTGNAAPHSTHGGATR</sequence>
<dbReference type="EMBL" id="CP000379">
    <property type="protein sequence ID" value="ABF79634.1"/>
    <property type="molecule type" value="Genomic_DNA"/>
</dbReference>
<proteinExistence type="predicted"/>
<dbReference type="AlphaFoldDB" id="A0A0H2XY84"/>
<evidence type="ECO:0000313" key="2">
    <source>
        <dbReference type="EMBL" id="ABF79634.1"/>
    </source>
</evidence>
<feature type="region of interest" description="Disordered" evidence="1">
    <location>
        <begin position="91"/>
        <end position="113"/>
    </location>
</feature>
<protein>
    <submittedName>
        <fullName evidence="2">Uncharacterized protein</fullName>
    </submittedName>
</protein>
<accession>A0A0H2XY84</accession>
<organism evidence="2">
    <name type="scientific">Burkholderia orbicola (strain AU 1054)</name>
    <dbReference type="NCBI Taxonomy" id="331271"/>
    <lineage>
        <taxon>Bacteria</taxon>
        <taxon>Pseudomonadati</taxon>
        <taxon>Pseudomonadota</taxon>
        <taxon>Betaproteobacteria</taxon>
        <taxon>Burkholderiales</taxon>
        <taxon>Burkholderiaceae</taxon>
        <taxon>Burkholderia</taxon>
        <taxon>Burkholderia cepacia complex</taxon>
        <taxon>Burkholderia orbicola</taxon>
    </lineage>
</organism>
<gene>
    <name evidence="2" type="ordered locus">Bcen_4755</name>
</gene>
<evidence type="ECO:0000256" key="1">
    <source>
        <dbReference type="SAM" id="MobiDB-lite"/>
    </source>
</evidence>
<name>A0A0H2XY84_BURO1</name>
<dbReference type="HOGENOM" id="CLU_179830_0_0_4"/>